<dbReference type="EMBL" id="FWFY01000013">
    <property type="protein sequence ID" value="SLN67549.1"/>
    <property type="molecule type" value="Genomic_DNA"/>
</dbReference>
<sequence length="67" mass="7206">MWQRLHGPAAEGRSLAQTIDRKFQAARIARGGVQVTFKVNVAGLPRGTQHTSVVDSPASCFFSIPAI</sequence>
<proteinExistence type="predicted"/>
<organism evidence="2 3">
    <name type="scientific">Limimaricola soesokkakensis</name>
    <dbReference type="NCBI Taxonomy" id="1343159"/>
    <lineage>
        <taxon>Bacteria</taxon>
        <taxon>Pseudomonadati</taxon>
        <taxon>Pseudomonadota</taxon>
        <taxon>Alphaproteobacteria</taxon>
        <taxon>Rhodobacterales</taxon>
        <taxon>Paracoccaceae</taxon>
        <taxon>Limimaricola</taxon>
    </lineage>
</organism>
<evidence type="ECO:0000313" key="2">
    <source>
        <dbReference type="EMBL" id="SLN67549.1"/>
    </source>
</evidence>
<evidence type="ECO:0000313" key="3">
    <source>
        <dbReference type="Proteomes" id="UP000193495"/>
    </source>
</evidence>
<reference evidence="2 3" key="1">
    <citation type="submission" date="2017-03" db="EMBL/GenBank/DDBJ databases">
        <authorList>
            <person name="Afonso C.L."/>
            <person name="Miller P.J."/>
            <person name="Scott M.A."/>
            <person name="Spackman E."/>
            <person name="Goraichik I."/>
            <person name="Dimitrov K.M."/>
            <person name="Suarez D.L."/>
            <person name="Swayne D.E."/>
        </authorList>
    </citation>
    <scope>NUCLEOTIDE SEQUENCE [LARGE SCALE GENOMIC DNA]</scope>
    <source>
        <strain evidence="2 3">CECT 8367</strain>
    </source>
</reference>
<gene>
    <name evidence="1" type="ORF">CLV79_11555</name>
    <name evidence="2" type="ORF">LOS8367_03378</name>
</gene>
<accession>A0A1X7A0Y2</accession>
<reference evidence="1 4" key="2">
    <citation type="submission" date="2018-03" db="EMBL/GenBank/DDBJ databases">
        <title>Genomic Encyclopedia of Archaeal and Bacterial Type Strains, Phase II (KMG-II): from individual species to whole genera.</title>
        <authorList>
            <person name="Goeker M."/>
        </authorList>
    </citation>
    <scope>NUCLEOTIDE SEQUENCE [LARGE SCALE GENOMIC DNA]</scope>
    <source>
        <strain evidence="1 4">DSM 29956</strain>
    </source>
</reference>
<evidence type="ECO:0000313" key="4">
    <source>
        <dbReference type="Proteomes" id="UP000240624"/>
    </source>
</evidence>
<evidence type="ECO:0000313" key="1">
    <source>
        <dbReference type="EMBL" id="PSK81587.1"/>
    </source>
</evidence>
<dbReference type="AlphaFoldDB" id="A0A1X7A0Y2"/>
<dbReference type="Proteomes" id="UP000193495">
    <property type="component" value="Unassembled WGS sequence"/>
</dbReference>
<name>A0A1X7A0Y2_9RHOB</name>
<keyword evidence="4" id="KW-1185">Reference proteome</keyword>
<protein>
    <submittedName>
        <fullName evidence="2">Uncharacterized protein</fullName>
    </submittedName>
</protein>
<dbReference type="Proteomes" id="UP000240624">
    <property type="component" value="Unassembled WGS sequence"/>
</dbReference>
<dbReference type="EMBL" id="PYGB01000015">
    <property type="protein sequence ID" value="PSK81587.1"/>
    <property type="molecule type" value="Genomic_DNA"/>
</dbReference>